<dbReference type="InterPro" id="IPR046245">
    <property type="entry name" value="DUF6278"/>
</dbReference>
<evidence type="ECO:0000313" key="3">
    <source>
        <dbReference type="Proteomes" id="UP000320244"/>
    </source>
</evidence>
<gene>
    <name evidence="2" type="ORF">FGL98_19330</name>
</gene>
<keyword evidence="3" id="KW-1185">Reference proteome</keyword>
<dbReference type="OrthoDB" id="4288620at2"/>
<feature type="region of interest" description="Disordered" evidence="1">
    <location>
        <begin position="86"/>
        <end position="119"/>
    </location>
</feature>
<sequence length="119" mass="12970">MPGNVSQIRWVGHRLSRHQCTHRDRAGRRDRTYLGSVIVAAAPGATWTVWPNGHPVVSLASGRDIEVVAVASQRVASGAPSLRGVPRFWPSGFPTPAPSTGPQPASRIRSQPPWRHIQE</sequence>
<organism evidence="2 3">
    <name type="scientific">Leekyejoonella antrihumi</name>
    <dbReference type="NCBI Taxonomy" id="1660198"/>
    <lineage>
        <taxon>Bacteria</taxon>
        <taxon>Bacillati</taxon>
        <taxon>Actinomycetota</taxon>
        <taxon>Actinomycetes</taxon>
        <taxon>Micrococcales</taxon>
        <taxon>Dermacoccaceae</taxon>
        <taxon>Leekyejoonella</taxon>
    </lineage>
</organism>
<comment type="caution">
    <text evidence="2">The sequence shown here is derived from an EMBL/GenBank/DDBJ whole genome shotgun (WGS) entry which is preliminary data.</text>
</comment>
<dbReference type="EMBL" id="VCQV01000033">
    <property type="protein sequence ID" value="TWP33981.1"/>
    <property type="molecule type" value="Genomic_DNA"/>
</dbReference>
<evidence type="ECO:0000256" key="1">
    <source>
        <dbReference type="SAM" id="MobiDB-lite"/>
    </source>
</evidence>
<dbReference type="Proteomes" id="UP000320244">
    <property type="component" value="Unassembled WGS sequence"/>
</dbReference>
<dbReference type="AlphaFoldDB" id="A0A563DVH5"/>
<dbReference type="RefSeq" id="WP_146319525.1">
    <property type="nucleotide sequence ID" value="NZ_VCQV01000033.1"/>
</dbReference>
<reference evidence="2 3" key="1">
    <citation type="submission" date="2019-05" db="EMBL/GenBank/DDBJ databases">
        <authorList>
            <person name="Lee S.D."/>
        </authorList>
    </citation>
    <scope>NUCLEOTIDE SEQUENCE [LARGE SCALE GENOMIC DNA]</scope>
    <source>
        <strain evidence="2 3">C5-26</strain>
    </source>
</reference>
<evidence type="ECO:0000313" key="2">
    <source>
        <dbReference type="EMBL" id="TWP33981.1"/>
    </source>
</evidence>
<proteinExistence type="predicted"/>
<protein>
    <submittedName>
        <fullName evidence="2">Uncharacterized protein</fullName>
    </submittedName>
</protein>
<name>A0A563DVH5_9MICO</name>
<accession>A0A563DVH5</accession>
<dbReference type="Pfam" id="PF19794">
    <property type="entry name" value="DUF6278"/>
    <property type="match status" value="1"/>
</dbReference>
<reference evidence="2 3" key="2">
    <citation type="submission" date="2019-08" db="EMBL/GenBank/DDBJ databases">
        <title>Jejuicoccus antrihumi gen. nov., sp. nov., a new member of the family Dermacoccaceae isolated from a cave.</title>
        <authorList>
            <person name="Schumann P."/>
            <person name="Kim I.S."/>
        </authorList>
    </citation>
    <scope>NUCLEOTIDE SEQUENCE [LARGE SCALE GENOMIC DNA]</scope>
    <source>
        <strain evidence="2 3">C5-26</strain>
    </source>
</reference>